<feature type="transmembrane region" description="Helical" evidence="1">
    <location>
        <begin position="128"/>
        <end position="150"/>
    </location>
</feature>
<feature type="transmembrane region" description="Helical" evidence="1">
    <location>
        <begin position="162"/>
        <end position="183"/>
    </location>
</feature>
<protein>
    <submittedName>
        <fullName evidence="3">DUF4328 domain-containing protein</fullName>
    </submittedName>
</protein>
<reference evidence="3" key="1">
    <citation type="submission" date="2016-11" db="UniProtKB">
        <authorList>
            <consortium name="WormBaseParasite"/>
        </authorList>
    </citation>
    <scope>IDENTIFICATION</scope>
</reference>
<proteinExistence type="predicted"/>
<accession>A0A1I7Y6A6</accession>
<feature type="transmembrane region" description="Helical" evidence="1">
    <location>
        <begin position="94"/>
        <end position="116"/>
    </location>
</feature>
<evidence type="ECO:0000313" key="3">
    <source>
        <dbReference type="WBParaSite" id="L893_g12916.t1"/>
    </source>
</evidence>
<sequence length="238" mass="26447">MVFGTPKSRRMPPGLVALFAIKWMQFMLAVAVLMYIFVLPAEIVVDEFVSQANSTNLSSELFPQSETVVHLTIAVLPWYDRFCPHGSFWTPKSLAIPAVLSVVGLVFIIVATYRIVSADRTWNEKCYRIYLVSNAVTWAAVVGGLVYLRSSLEIVIGIYDSAFYASVMVVIFCVVELIASFLFETSSGYEPMADEATDGYAYAHGIADWIEQNESIGRSSANRPNNTPNIEVYRKSVA</sequence>
<keyword evidence="1" id="KW-0472">Membrane</keyword>
<dbReference type="AlphaFoldDB" id="A0A1I7Y6A6"/>
<feature type="transmembrane region" description="Helical" evidence="1">
    <location>
        <begin position="15"/>
        <end position="38"/>
    </location>
</feature>
<keyword evidence="2" id="KW-1185">Reference proteome</keyword>
<dbReference type="Proteomes" id="UP000095287">
    <property type="component" value="Unplaced"/>
</dbReference>
<evidence type="ECO:0000313" key="2">
    <source>
        <dbReference type="Proteomes" id="UP000095287"/>
    </source>
</evidence>
<name>A0A1I7Y6A6_9BILA</name>
<dbReference type="WBParaSite" id="L893_g12916.t1">
    <property type="protein sequence ID" value="L893_g12916.t1"/>
    <property type="gene ID" value="L893_g12916"/>
</dbReference>
<organism evidence="2 3">
    <name type="scientific">Steinernema glaseri</name>
    <dbReference type="NCBI Taxonomy" id="37863"/>
    <lineage>
        <taxon>Eukaryota</taxon>
        <taxon>Metazoa</taxon>
        <taxon>Ecdysozoa</taxon>
        <taxon>Nematoda</taxon>
        <taxon>Chromadorea</taxon>
        <taxon>Rhabditida</taxon>
        <taxon>Tylenchina</taxon>
        <taxon>Panagrolaimomorpha</taxon>
        <taxon>Strongyloidoidea</taxon>
        <taxon>Steinernematidae</taxon>
        <taxon>Steinernema</taxon>
    </lineage>
</organism>
<keyword evidence="1" id="KW-1133">Transmembrane helix</keyword>
<keyword evidence="1" id="KW-0812">Transmembrane</keyword>
<evidence type="ECO:0000256" key="1">
    <source>
        <dbReference type="SAM" id="Phobius"/>
    </source>
</evidence>